<dbReference type="InterPro" id="IPR016137">
    <property type="entry name" value="RGS"/>
</dbReference>
<evidence type="ECO:0000256" key="3">
    <source>
        <dbReference type="ARBA" id="ARBA00022801"/>
    </source>
</evidence>
<gene>
    <name evidence="9" type="ORF">FCALED_LOCUS191</name>
</gene>
<dbReference type="SUPFAM" id="SSF52799">
    <property type="entry name" value="(Phosphotyrosine protein) phosphatases II"/>
    <property type="match status" value="1"/>
</dbReference>
<evidence type="ECO:0000256" key="1">
    <source>
        <dbReference type="ARBA" id="ARBA00008601"/>
    </source>
</evidence>
<dbReference type="SUPFAM" id="SSF48097">
    <property type="entry name" value="Regulator of G-protein signaling, RGS"/>
    <property type="match status" value="1"/>
</dbReference>
<dbReference type="CDD" id="cd14498">
    <property type="entry name" value="DSP"/>
    <property type="match status" value="1"/>
</dbReference>
<sequence>MNSLANNITKPTLVDVLNNETSYPYSLDDFATFLDQTYCLENLEFWLAVKRYRYHANNYFNSNSTSVPVLLMSEAAEITSDNYYFDDASLRGDTPAHLDFLKQKLHELLTRFILPNSPREINIVSTTRDDLLSNVFQYNNYHPSILDPVTHQVFELMQTSSFNQFLIEAGNTELRMSGEDSESQDSDYSSGVSFRGITRSMASKYRAKQRFGAGLKQNHVAIEGESNTPFDSTTNLINATETSNISTTTSPNAHHRLTLTDTTLNTSAPLTTNKESSSNPDQETTNVSLSLQQPQDNLINLSGWSVVASWKNENFQMNEHQNAYLEKMFASEIFPRVYLGTQMAATDKAWLEDHNVTHILTISDGITPAYPESYTYKVIPIRDFGSQNIIVHFENTHKFIHSALQEDKGNILIHCQAGISRAPTVMIAYIMKTRKMTFEAALEFVISKRPIICPNLGFRQQLKLYESLGCQKLKSNPKYWGFLVKKWSDRLLL</sequence>
<dbReference type="PROSITE" id="PS50054">
    <property type="entry name" value="TYR_PHOSPHATASE_DUAL"/>
    <property type="match status" value="1"/>
</dbReference>
<dbReference type="OrthoDB" id="2017893at2759"/>
<dbReference type="InterPro" id="IPR029021">
    <property type="entry name" value="Prot-tyrosine_phosphatase-like"/>
</dbReference>
<feature type="region of interest" description="Disordered" evidence="5">
    <location>
        <begin position="258"/>
        <end position="287"/>
    </location>
</feature>
<dbReference type="InterPro" id="IPR044926">
    <property type="entry name" value="RGS_subdomain_2"/>
</dbReference>
<feature type="compositionally biased region" description="Polar residues" evidence="5">
    <location>
        <begin position="259"/>
        <end position="287"/>
    </location>
</feature>
<accession>A0A9N8YP98</accession>
<comment type="caution">
    <text evidence="9">The sequence shown here is derived from an EMBL/GenBank/DDBJ whole genome shotgun (WGS) entry which is preliminary data.</text>
</comment>
<dbReference type="InterPro" id="IPR000340">
    <property type="entry name" value="Dual-sp_phosphatase_cat-dom"/>
</dbReference>
<keyword evidence="10" id="KW-1185">Reference proteome</keyword>
<feature type="domain" description="Tyrosine specific protein phosphatases" evidence="7">
    <location>
        <begin position="397"/>
        <end position="450"/>
    </location>
</feature>
<keyword evidence="4" id="KW-0904">Protein phosphatase</keyword>
<dbReference type="CDD" id="cd07440">
    <property type="entry name" value="RGS"/>
    <property type="match status" value="1"/>
</dbReference>
<organism evidence="9 10">
    <name type="scientific">Funneliformis caledonium</name>
    <dbReference type="NCBI Taxonomy" id="1117310"/>
    <lineage>
        <taxon>Eukaryota</taxon>
        <taxon>Fungi</taxon>
        <taxon>Fungi incertae sedis</taxon>
        <taxon>Mucoromycota</taxon>
        <taxon>Glomeromycotina</taxon>
        <taxon>Glomeromycetes</taxon>
        <taxon>Glomerales</taxon>
        <taxon>Glomeraceae</taxon>
        <taxon>Funneliformis</taxon>
    </lineage>
</organism>
<evidence type="ECO:0000256" key="5">
    <source>
        <dbReference type="SAM" id="MobiDB-lite"/>
    </source>
</evidence>
<dbReference type="Proteomes" id="UP000789570">
    <property type="component" value="Unassembled WGS sequence"/>
</dbReference>
<dbReference type="EC" id="3.1.3.48" evidence="2"/>
<dbReference type="Pfam" id="PF00782">
    <property type="entry name" value="DSPc"/>
    <property type="match status" value="1"/>
</dbReference>
<evidence type="ECO:0000256" key="4">
    <source>
        <dbReference type="ARBA" id="ARBA00022912"/>
    </source>
</evidence>
<dbReference type="GO" id="GO:0004725">
    <property type="term" value="F:protein tyrosine phosphatase activity"/>
    <property type="evidence" value="ECO:0007669"/>
    <property type="project" value="UniProtKB-EC"/>
</dbReference>
<dbReference type="EMBL" id="CAJVPQ010000014">
    <property type="protein sequence ID" value="CAG8437021.1"/>
    <property type="molecule type" value="Genomic_DNA"/>
</dbReference>
<dbReference type="InterPro" id="IPR000387">
    <property type="entry name" value="Tyr_Pase_dom"/>
</dbReference>
<protein>
    <recommendedName>
        <fullName evidence="2">protein-tyrosine-phosphatase</fullName>
        <ecNumber evidence="2">3.1.3.48</ecNumber>
    </recommendedName>
</protein>
<dbReference type="Gene3D" id="3.90.190.10">
    <property type="entry name" value="Protein tyrosine phosphatase superfamily"/>
    <property type="match status" value="1"/>
</dbReference>
<evidence type="ECO:0000256" key="2">
    <source>
        <dbReference type="ARBA" id="ARBA00013064"/>
    </source>
</evidence>
<reference evidence="9" key="1">
    <citation type="submission" date="2021-06" db="EMBL/GenBank/DDBJ databases">
        <authorList>
            <person name="Kallberg Y."/>
            <person name="Tangrot J."/>
            <person name="Rosling A."/>
        </authorList>
    </citation>
    <scope>NUCLEOTIDE SEQUENCE</scope>
    <source>
        <strain evidence="9">UK204</strain>
    </source>
</reference>
<dbReference type="GO" id="GO:0043409">
    <property type="term" value="P:negative regulation of MAPK cascade"/>
    <property type="evidence" value="ECO:0007669"/>
    <property type="project" value="TreeGrafter"/>
</dbReference>
<dbReference type="PANTHER" id="PTHR10159:SF519">
    <property type="entry name" value="DUAL SPECIFICITY PROTEIN PHOSPHATASE MPK3"/>
    <property type="match status" value="1"/>
</dbReference>
<dbReference type="PROSITE" id="PS50132">
    <property type="entry name" value="RGS"/>
    <property type="match status" value="1"/>
</dbReference>
<evidence type="ECO:0000313" key="10">
    <source>
        <dbReference type="Proteomes" id="UP000789570"/>
    </source>
</evidence>
<dbReference type="InterPro" id="IPR036305">
    <property type="entry name" value="RGS_sf"/>
</dbReference>
<dbReference type="GO" id="GO:0005737">
    <property type="term" value="C:cytoplasm"/>
    <property type="evidence" value="ECO:0007669"/>
    <property type="project" value="TreeGrafter"/>
</dbReference>
<evidence type="ECO:0000313" key="9">
    <source>
        <dbReference type="EMBL" id="CAG8437021.1"/>
    </source>
</evidence>
<name>A0A9N8YP98_9GLOM</name>
<keyword evidence="3" id="KW-0378">Hydrolase</keyword>
<evidence type="ECO:0000259" key="6">
    <source>
        <dbReference type="PROSITE" id="PS50054"/>
    </source>
</evidence>
<dbReference type="Pfam" id="PF00615">
    <property type="entry name" value="RGS"/>
    <property type="match status" value="1"/>
</dbReference>
<dbReference type="PROSITE" id="PS50056">
    <property type="entry name" value="TYR_PHOSPHATASE_2"/>
    <property type="match status" value="1"/>
</dbReference>
<dbReference type="Gene3D" id="1.10.167.10">
    <property type="entry name" value="Regulator of G-protein Signalling 4, domain 2"/>
    <property type="match status" value="1"/>
</dbReference>
<dbReference type="AlphaFoldDB" id="A0A9N8YP98"/>
<proteinExistence type="inferred from homology"/>
<dbReference type="PANTHER" id="PTHR10159">
    <property type="entry name" value="DUAL SPECIFICITY PROTEIN PHOSPHATASE"/>
    <property type="match status" value="1"/>
</dbReference>
<dbReference type="InterPro" id="IPR020422">
    <property type="entry name" value="TYR_PHOSPHATASE_DUAL_dom"/>
</dbReference>
<comment type="similarity">
    <text evidence="1">Belongs to the protein-tyrosine phosphatase family. Non-receptor class dual specificity subfamily.</text>
</comment>
<dbReference type="SMART" id="SM00315">
    <property type="entry name" value="RGS"/>
    <property type="match status" value="1"/>
</dbReference>
<feature type="domain" description="Tyrosine-protein phosphatase" evidence="6">
    <location>
        <begin position="329"/>
        <end position="471"/>
    </location>
</feature>
<evidence type="ECO:0000259" key="7">
    <source>
        <dbReference type="PROSITE" id="PS50056"/>
    </source>
</evidence>
<evidence type="ECO:0000259" key="8">
    <source>
        <dbReference type="PROSITE" id="PS50132"/>
    </source>
</evidence>
<dbReference type="SMART" id="SM00195">
    <property type="entry name" value="DSPc"/>
    <property type="match status" value="1"/>
</dbReference>
<feature type="domain" description="RGS" evidence="8">
    <location>
        <begin position="30"/>
        <end position="166"/>
    </location>
</feature>